<reference evidence="1 2" key="1">
    <citation type="submission" date="2016-03" db="EMBL/GenBank/DDBJ databases">
        <authorList>
            <person name="Ploux O."/>
        </authorList>
    </citation>
    <scope>NUCLEOTIDE SEQUENCE [LARGE SCALE GENOMIC DNA]</scope>
    <source>
        <strain evidence="1 2">R-45378</strain>
    </source>
</reference>
<evidence type="ECO:0000313" key="2">
    <source>
        <dbReference type="Proteomes" id="UP000077857"/>
    </source>
</evidence>
<accession>A0A177NU22</accession>
<dbReference type="OrthoDB" id="6088517at2"/>
<organism evidence="1 2">
    <name type="scientific">Methylomonas koyamae</name>
    <dbReference type="NCBI Taxonomy" id="702114"/>
    <lineage>
        <taxon>Bacteria</taxon>
        <taxon>Pseudomonadati</taxon>
        <taxon>Pseudomonadota</taxon>
        <taxon>Gammaproteobacteria</taxon>
        <taxon>Methylococcales</taxon>
        <taxon>Methylococcaceae</taxon>
        <taxon>Methylomonas</taxon>
    </lineage>
</organism>
<gene>
    <name evidence="1" type="ORF">A1507_04655</name>
</gene>
<evidence type="ECO:0000313" key="1">
    <source>
        <dbReference type="EMBL" id="OAI20749.1"/>
    </source>
</evidence>
<comment type="caution">
    <text evidence="1">The sequence shown here is derived from an EMBL/GenBank/DDBJ whole genome shotgun (WGS) entry which is preliminary data.</text>
</comment>
<dbReference type="AlphaFoldDB" id="A0A177NU22"/>
<dbReference type="EMBL" id="LUUJ01000011">
    <property type="protein sequence ID" value="OAI20749.1"/>
    <property type="molecule type" value="Genomic_DNA"/>
</dbReference>
<sequence>MIPAIPAEFDRHRLLLLYKGDISALTLFAQQANGSVCFPQPLPALSMALDDDSGAAAKLTVHPATLVKAITKLMGFEADLLQAEAGYRQAVDTPGGIVTVYIARFKLLDPPHRLLQSLDCRLRTLPELRGRPPAEMDLLRRAYETMMEG</sequence>
<protein>
    <submittedName>
        <fullName evidence="1">Uncharacterized protein</fullName>
    </submittedName>
</protein>
<name>A0A177NU22_9GAMM</name>
<dbReference type="Proteomes" id="UP000077857">
    <property type="component" value="Unassembled WGS sequence"/>
</dbReference>
<proteinExistence type="predicted"/>
<dbReference type="RefSeq" id="WP_064039028.1">
    <property type="nucleotide sequence ID" value="NZ_LUUJ01000011.1"/>
</dbReference>